<protein>
    <submittedName>
        <fullName evidence="6">Uncharacterized protein</fullName>
    </submittedName>
</protein>
<dbReference type="GO" id="GO:0005524">
    <property type="term" value="F:ATP binding"/>
    <property type="evidence" value="ECO:0007669"/>
    <property type="project" value="UniProtKB-KW"/>
</dbReference>
<dbReference type="Gene3D" id="3.90.640.10">
    <property type="entry name" value="Actin, Chain A, domain 4"/>
    <property type="match status" value="1"/>
</dbReference>
<keyword evidence="3" id="KW-0143">Chaperone</keyword>
<dbReference type="GO" id="GO:0140662">
    <property type="term" value="F:ATP-dependent protein folding chaperone"/>
    <property type="evidence" value="ECO:0007669"/>
    <property type="project" value="InterPro"/>
</dbReference>
<evidence type="ECO:0000256" key="4">
    <source>
        <dbReference type="SAM" id="Coils"/>
    </source>
</evidence>
<dbReference type="SUPFAM" id="SSF53067">
    <property type="entry name" value="Actin-like ATPase domain"/>
    <property type="match status" value="2"/>
</dbReference>
<dbReference type="CDD" id="cd10230">
    <property type="entry name" value="ASKHA_NBD_HSP70_HYOU1"/>
    <property type="match status" value="1"/>
</dbReference>
<dbReference type="GO" id="GO:0030968">
    <property type="term" value="P:endoplasmic reticulum unfolded protein response"/>
    <property type="evidence" value="ECO:0007669"/>
    <property type="project" value="TreeGrafter"/>
</dbReference>
<keyword evidence="7" id="KW-1185">Reference proteome</keyword>
<keyword evidence="4" id="KW-0175">Coiled coil</keyword>
<reference evidence="6" key="1">
    <citation type="submission" date="2023-07" db="EMBL/GenBank/DDBJ databases">
        <authorList>
            <consortium name="AG Swart"/>
            <person name="Singh M."/>
            <person name="Singh A."/>
            <person name="Seah K."/>
            <person name="Emmerich C."/>
        </authorList>
    </citation>
    <scope>NUCLEOTIDE SEQUENCE</scope>
    <source>
        <strain evidence="6">DP1</strain>
    </source>
</reference>
<dbReference type="InterPro" id="IPR029048">
    <property type="entry name" value="HSP70_C_sf"/>
</dbReference>
<evidence type="ECO:0000256" key="3">
    <source>
        <dbReference type="ARBA" id="ARBA00023186"/>
    </source>
</evidence>
<keyword evidence="5" id="KW-0732">Signal</keyword>
<accession>A0AAD2D9B7</accession>
<keyword evidence="1" id="KW-0547">Nucleotide-binding</keyword>
<evidence type="ECO:0000313" key="7">
    <source>
        <dbReference type="Proteomes" id="UP001295684"/>
    </source>
</evidence>
<evidence type="ECO:0000256" key="5">
    <source>
        <dbReference type="SAM" id="SignalP"/>
    </source>
</evidence>
<dbReference type="SUPFAM" id="SSF100934">
    <property type="entry name" value="Heat shock protein 70kD (HSP70), C-terminal subdomain"/>
    <property type="match status" value="1"/>
</dbReference>
<dbReference type="Gene3D" id="3.30.30.30">
    <property type="match status" value="1"/>
</dbReference>
<organism evidence="6 7">
    <name type="scientific">Euplotes crassus</name>
    <dbReference type="NCBI Taxonomy" id="5936"/>
    <lineage>
        <taxon>Eukaryota</taxon>
        <taxon>Sar</taxon>
        <taxon>Alveolata</taxon>
        <taxon>Ciliophora</taxon>
        <taxon>Intramacronucleata</taxon>
        <taxon>Spirotrichea</taxon>
        <taxon>Hypotrichia</taxon>
        <taxon>Euplotida</taxon>
        <taxon>Euplotidae</taxon>
        <taxon>Moneuplotes</taxon>
    </lineage>
</organism>
<name>A0AAD2D9B7_EUPCR</name>
<dbReference type="PRINTS" id="PR00301">
    <property type="entry name" value="HEATSHOCK70"/>
</dbReference>
<dbReference type="Proteomes" id="UP001295684">
    <property type="component" value="Unassembled WGS sequence"/>
</dbReference>
<dbReference type="Gene3D" id="1.20.1270.10">
    <property type="match status" value="1"/>
</dbReference>
<gene>
    <name evidence="6" type="ORF">ECRASSUSDP1_LOCUS25725</name>
</gene>
<comment type="caution">
    <text evidence="6">The sequence shown here is derived from an EMBL/GenBank/DDBJ whole genome shotgun (WGS) entry which is preliminary data.</text>
</comment>
<dbReference type="AlphaFoldDB" id="A0AAD2D9B7"/>
<evidence type="ECO:0000313" key="6">
    <source>
        <dbReference type="EMBL" id="CAI2384203.1"/>
    </source>
</evidence>
<dbReference type="EMBL" id="CAMPGE010026520">
    <property type="protein sequence ID" value="CAI2384203.1"/>
    <property type="molecule type" value="Genomic_DNA"/>
</dbReference>
<dbReference type="PANTHER" id="PTHR45639">
    <property type="entry name" value="HSC70CB, ISOFORM G-RELATED"/>
    <property type="match status" value="1"/>
</dbReference>
<dbReference type="InterPro" id="IPR013126">
    <property type="entry name" value="Hsp_70_fam"/>
</dbReference>
<dbReference type="PANTHER" id="PTHR45639:SF3">
    <property type="entry name" value="HYPOXIA UP-REGULATED PROTEIN 1"/>
    <property type="match status" value="1"/>
</dbReference>
<evidence type="ECO:0000256" key="1">
    <source>
        <dbReference type="ARBA" id="ARBA00022741"/>
    </source>
</evidence>
<evidence type="ECO:0000256" key="2">
    <source>
        <dbReference type="ARBA" id="ARBA00022840"/>
    </source>
</evidence>
<feature type="signal peptide" evidence="5">
    <location>
        <begin position="1"/>
        <end position="21"/>
    </location>
</feature>
<dbReference type="Pfam" id="PF00012">
    <property type="entry name" value="HSP70"/>
    <property type="match status" value="1"/>
</dbReference>
<dbReference type="InterPro" id="IPR043129">
    <property type="entry name" value="ATPase_NBD"/>
</dbReference>
<dbReference type="GO" id="GO:0034663">
    <property type="term" value="C:endoplasmic reticulum chaperone complex"/>
    <property type="evidence" value="ECO:0007669"/>
    <property type="project" value="TreeGrafter"/>
</dbReference>
<feature type="chain" id="PRO_5041903836" evidence="5">
    <location>
        <begin position="22"/>
        <end position="871"/>
    </location>
</feature>
<proteinExistence type="predicted"/>
<feature type="coiled-coil region" evidence="4">
    <location>
        <begin position="662"/>
        <end position="696"/>
    </location>
</feature>
<dbReference type="Gene3D" id="3.30.420.40">
    <property type="match status" value="2"/>
</dbReference>
<sequence length="871" mass="99840">MEVRSFTRFTIFLLLALSVKSAVIGIDFGSEFYKTVVVRPGAPFNIVENTGSDRKTENAITLTDEERLYEKRAVKKSVSYPQTALINSLNLLGLEYSDENIRMLKEDYLYTNEFTEDSRGLIGYNINIPEVDELTNIDMFIEEALTMTLQHARKLSNKAANGVVNDITITVPSYFTINQRTMVKDAAELAGFNVLTLLNENTAAALMYGIDTPNLELPKKVLFVNMGSKDLELSIVKYYNHTTKNVLSTHVIEEAANPNVGGHLFDTQLVRILAERFDNLPERQGKNSIMENPKIIKRLMREVVKVKEILSSNKEAQIKLIEIADNLNLEFTLHRSEFEERIMPIIEKSRQTFLKVLENHPVDTIDDVEILGGGLRVPKVKEFITEMLGGKLLGTHLNPDEAMAFGSAYIAANSSSNYQVKKVYLYQSVPDTVYANITQMGGCKSEHEEDCFFKHLKLYAKEKNVLGQRKTINIEHHIENMNVVLYTVDSDGAENIISKTKIRGVDKIQIFKKDISLKEKYKLVIAFKYDKSGILTIKHASVVSDTKDSHFLNLIENLAGPSPLNAAQKKKIKKRLREADLRDKKLEKLKIIKNEFESLIYSSKEYLQDEDIQPYLKNEDEKIKLLLYLDEEQQWLETTGLTADYDNLKNKVRYLEKKINPIKKRKSQREQLADLIEKYQTKLDKAEKSFERYTRIRKKWLPEDDLEEFKVLLTQAREYFISISEFDNYPKNQKLPFKKSDLDEELKKVTRSLKSIKKIKKAKAEADVESHGELSNPVEDVIPPGVTDNIGIEDIPNDNFEGLQTEDIANDQIKVENIGEDGVPQFSEEQRAKMKEQVSQMRKKEQLKYDVISGKIDPETLSAEEREEIGL</sequence>
<keyword evidence="2" id="KW-0067">ATP-binding</keyword>